<dbReference type="InterPro" id="IPR050613">
    <property type="entry name" value="Sec_Metabolite_Reg"/>
</dbReference>
<dbReference type="InterPro" id="IPR036864">
    <property type="entry name" value="Zn2-C6_fun-type_DNA-bd_sf"/>
</dbReference>
<dbReference type="RefSeq" id="XP_037224738.1">
    <property type="nucleotide sequence ID" value="XM_037359643.1"/>
</dbReference>
<protein>
    <submittedName>
        <fullName evidence="5">Zn(2)-C6 fungal-type domain-containing protein</fullName>
    </submittedName>
</protein>
<feature type="compositionally biased region" description="Low complexity" evidence="3">
    <location>
        <begin position="129"/>
        <end position="147"/>
    </location>
</feature>
<dbReference type="GO" id="GO:0008270">
    <property type="term" value="F:zinc ion binding"/>
    <property type="evidence" value="ECO:0007669"/>
    <property type="project" value="InterPro"/>
</dbReference>
<reference evidence="5" key="1">
    <citation type="submission" date="2020-05" db="EMBL/GenBank/DDBJ databases">
        <title>Mycena genomes resolve the evolution of fungal bioluminescence.</title>
        <authorList>
            <person name="Tsai I.J."/>
        </authorList>
    </citation>
    <scope>NUCLEOTIDE SEQUENCE</scope>
    <source>
        <strain evidence="5">171206Taipei</strain>
    </source>
</reference>
<dbReference type="Pfam" id="PF00172">
    <property type="entry name" value="Zn_clus"/>
    <property type="match status" value="2"/>
</dbReference>
<dbReference type="SUPFAM" id="SSF57701">
    <property type="entry name" value="Zn2/Cys6 DNA-binding domain"/>
    <property type="match status" value="2"/>
</dbReference>
<feature type="compositionally biased region" description="Low complexity" evidence="3">
    <location>
        <begin position="108"/>
        <end position="120"/>
    </location>
</feature>
<accession>A0A8H6T818</accession>
<dbReference type="GO" id="GO:0005634">
    <property type="term" value="C:nucleus"/>
    <property type="evidence" value="ECO:0007669"/>
    <property type="project" value="UniProtKB-SubCell"/>
</dbReference>
<evidence type="ECO:0000256" key="2">
    <source>
        <dbReference type="ARBA" id="ARBA00023242"/>
    </source>
</evidence>
<dbReference type="AlphaFoldDB" id="A0A8H6T818"/>
<dbReference type="OrthoDB" id="2017365at2759"/>
<feature type="region of interest" description="Disordered" evidence="3">
    <location>
        <begin position="102"/>
        <end position="160"/>
    </location>
</feature>
<proteinExistence type="predicted"/>
<evidence type="ECO:0000259" key="4">
    <source>
        <dbReference type="PROSITE" id="PS50048"/>
    </source>
</evidence>
<feature type="domain" description="Zn(2)-C6 fungal-type" evidence="4">
    <location>
        <begin position="71"/>
        <end position="102"/>
    </location>
</feature>
<name>A0A8H6T818_9AGAR</name>
<evidence type="ECO:0000256" key="1">
    <source>
        <dbReference type="ARBA" id="ARBA00004123"/>
    </source>
</evidence>
<feature type="domain" description="Zn(2)-C6 fungal-type" evidence="4">
    <location>
        <begin position="23"/>
        <end position="54"/>
    </location>
</feature>
<gene>
    <name evidence="5" type="ORF">MIND_00277100</name>
</gene>
<comment type="subcellular location">
    <subcellularLocation>
        <location evidence="1">Nucleus</location>
    </subcellularLocation>
</comment>
<dbReference type="CDD" id="cd12148">
    <property type="entry name" value="fungal_TF_MHR"/>
    <property type="match status" value="1"/>
</dbReference>
<evidence type="ECO:0000313" key="5">
    <source>
        <dbReference type="EMBL" id="KAF7312630.1"/>
    </source>
</evidence>
<evidence type="ECO:0000256" key="3">
    <source>
        <dbReference type="SAM" id="MobiDB-lite"/>
    </source>
</evidence>
<dbReference type="CDD" id="cd00067">
    <property type="entry name" value="GAL4"/>
    <property type="match status" value="2"/>
</dbReference>
<keyword evidence="2" id="KW-0539">Nucleus</keyword>
<evidence type="ECO:0000313" key="6">
    <source>
        <dbReference type="Proteomes" id="UP000636479"/>
    </source>
</evidence>
<dbReference type="Proteomes" id="UP000636479">
    <property type="component" value="Unassembled WGS sequence"/>
</dbReference>
<dbReference type="GeneID" id="59342159"/>
<dbReference type="Gene3D" id="4.10.240.10">
    <property type="entry name" value="Zn(2)-C6 fungal-type DNA-binding domain"/>
    <property type="match status" value="2"/>
</dbReference>
<dbReference type="EMBL" id="JACAZF010000002">
    <property type="protein sequence ID" value="KAF7312630.1"/>
    <property type="molecule type" value="Genomic_DNA"/>
</dbReference>
<organism evidence="5 6">
    <name type="scientific">Mycena indigotica</name>
    <dbReference type="NCBI Taxonomy" id="2126181"/>
    <lineage>
        <taxon>Eukaryota</taxon>
        <taxon>Fungi</taxon>
        <taxon>Dikarya</taxon>
        <taxon>Basidiomycota</taxon>
        <taxon>Agaricomycotina</taxon>
        <taxon>Agaricomycetes</taxon>
        <taxon>Agaricomycetidae</taxon>
        <taxon>Agaricales</taxon>
        <taxon>Marasmiineae</taxon>
        <taxon>Mycenaceae</taxon>
        <taxon>Mycena</taxon>
    </lineage>
</organism>
<dbReference type="PROSITE" id="PS00463">
    <property type="entry name" value="ZN2_CY6_FUNGAL_1"/>
    <property type="match status" value="2"/>
</dbReference>
<sequence>MSSSAAMSTQETTPKPAKFKTPTCVLCRKRKLRCDGNSPCSPCTRTRTPVVCTYVPKTVGQLRSELPKGGACITCRQRKRRCDGHFPCRTCVQAGRPDECAYREKPRSSSSSPSSSTGTKSKPRKQRQSVVDAGSPASSGSSSASDSRPTTPQDYQEEQEHWPKLHVDHSGFESEFDTSMNVFAGSWDMSQCDFSATSSAAYSPGYDYEYNESRVNLVSQHLHLSPSKLSALAQGDLSGRAIHPTLVHAIDLLSCLSSPPPQPFPEYEFEPSAAAWGLDSRETELLSLVRAALAPLSLEAAPDAVTSVQLHVLLHAYYSLKRDFGSALGCISGAGSVLVGQAGTIALRGGFCSMMGNINLDCGSDQDGEAEEVRAALAQVVFLDIQAQLVHGAPSSLDGEVYERFRGVMTLHNDLNPLSLRGKAFLALYDAKQLVSAWNTHFSAGGTVPTAWARRYRALIVDLEGQVAAMQDGNQSTMEALMGAHAALSELFSVFPGDEIARRRAADAARMVVKLIDGPRGWEWSAVAGVVWAGAARLLQL</sequence>
<dbReference type="SMART" id="SM00066">
    <property type="entry name" value="GAL4"/>
    <property type="match status" value="2"/>
</dbReference>
<dbReference type="PROSITE" id="PS50048">
    <property type="entry name" value="ZN2_CY6_FUNGAL_2"/>
    <property type="match status" value="2"/>
</dbReference>
<keyword evidence="6" id="KW-1185">Reference proteome</keyword>
<comment type="caution">
    <text evidence="5">The sequence shown here is derived from an EMBL/GenBank/DDBJ whole genome shotgun (WGS) entry which is preliminary data.</text>
</comment>
<dbReference type="GO" id="GO:0000981">
    <property type="term" value="F:DNA-binding transcription factor activity, RNA polymerase II-specific"/>
    <property type="evidence" value="ECO:0007669"/>
    <property type="project" value="InterPro"/>
</dbReference>
<dbReference type="InterPro" id="IPR001138">
    <property type="entry name" value="Zn2Cys6_DnaBD"/>
</dbReference>
<dbReference type="PANTHER" id="PTHR31001">
    <property type="entry name" value="UNCHARACTERIZED TRANSCRIPTIONAL REGULATORY PROTEIN"/>
    <property type="match status" value="1"/>
</dbReference>